<dbReference type="InterPro" id="IPR032465">
    <property type="entry name" value="ACMSD"/>
</dbReference>
<reference evidence="4" key="1">
    <citation type="submission" date="2018-12" db="EMBL/GenBank/DDBJ databases">
        <title>Tengunoibacter tsumagoiensis gen. nov., sp. nov., Dictyobacter kobayashii sp. nov., D. alpinus sp. nov., and D. joshuensis sp. nov. and description of Dictyobacteraceae fam. nov. within the order Ktedonobacterales isolated from Tengu-no-mugimeshi.</title>
        <authorList>
            <person name="Wang C.M."/>
            <person name="Zheng Y."/>
            <person name="Sakai Y."/>
            <person name="Toyoda A."/>
            <person name="Minakuchi Y."/>
            <person name="Abe K."/>
            <person name="Yokota A."/>
            <person name="Yabe S."/>
        </authorList>
    </citation>
    <scope>NUCLEOTIDE SEQUENCE [LARGE SCALE GENOMIC DNA]</scope>
    <source>
        <strain evidence="4">Uno16</strain>
    </source>
</reference>
<organism evidence="3 4">
    <name type="scientific">Dictyobacter alpinus</name>
    <dbReference type="NCBI Taxonomy" id="2014873"/>
    <lineage>
        <taxon>Bacteria</taxon>
        <taxon>Bacillati</taxon>
        <taxon>Chloroflexota</taxon>
        <taxon>Ktedonobacteria</taxon>
        <taxon>Ktedonobacterales</taxon>
        <taxon>Dictyobacteraceae</taxon>
        <taxon>Dictyobacter</taxon>
    </lineage>
</organism>
<dbReference type="OrthoDB" id="9777673at2"/>
<evidence type="ECO:0000313" key="4">
    <source>
        <dbReference type="Proteomes" id="UP000287171"/>
    </source>
</evidence>
<proteinExistence type="predicted"/>
<dbReference type="SUPFAM" id="SSF51556">
    <property type="entry name" value="Metallo-dependent hydrolases"/>
    <property type="match status" value="1"/>
</dbReference>
<dbReference type="AlphaFoldDB" id="A0A402BDM0"/>
<keyword evidence="3" id="KW-0378">Hydrolase</keyword>
<evidence type="ECO:0000256" key="1">
    <source>
        <dbReference type="ARBA" id="ARBA00023239"/>
    </source>
</evidence>
<dbReference type="Gene3D" id="3.20.20.140">
    <property type="entry name" value="Metal-dependent hydrolases"/>
    <property type="match status" value="1"/>
</dbReference>
<dbReference type="PANTHER" id="PTHR21240">
    <property type="entry name" value="2-AMINO-3-CARBOXYLMUCONATE-6-SEMIALDEHYDE DECARBOXYLASE"/>
    <property type="match status" value="1"/>
</dbReference>
<dbReference type="PANTHER" id="PTHR21240:SF30">
    <property type="entry name" value="AMIDOHYDROLASE-RELATED DOMAIN-CONTAINING PROTEIN-RELATED"/>
    <property type="match status" value="1"/>
</dbReference>
<dbReference type="GO" id="GO:0016787">
    <property type="term" value="F:hydrolase activity"/>
    <property type="evidence" value="ECO:0007669"/>
    <property type="project" value="UniProtKB-KW"/>
</dbReference>
<feature type="domain" description="Amidohydrolase-related" evidence="2">
    <location>
        <begin position="61"/>
        <end position="340"/>
    </location>
</feature>
<sequence length="340" mass="38123">MTQQENSRTLRTITLEEHYAIPALMQEPGHQLKDQAQVAQAHSQESASMKGLLDRLYDLDDHRIAEMDAACIDMQVLSLAAPGTEQLDAHDSLALARDANDLLAMAVKRHPDRFAGFAALPTGVPDAAAEELERTVRTYGFKGALINGHIRGRYLDDPFFWPILERAEALQVPLYLHPTRPPQEVVATSYTGNYAPEVAVALSTVAWGWHIETAAHVLRIILGGAFDRYPRLQLIIGHMGEALPFMLPRIDLKLPRQLTKLDRPLGAYLRENLYYTFSGFNFLPNFLNVLLQVGVDRTMFAADYPYSPMEQAYTFLEQLPVSPADKEKIAHGNAERLLHL</sequence>
<dbReference type="Pfam" id="PF04909">
    <property type="entry name" value="Amidohydro_2"/>
    <property type="match status" value="1"/>
</dbReference>
<accession>A0A402BDM0</accession>
<dbReference type="GO" id="GO:0005829">
    <property type="term" value="C:cytosol"/>
    <property type="evidence" value="ECO:0007669"/>
    <property type="project" value="TreeGrafter"/>
</dbReference>
<keyword evidence="1" id="KW-0456">Lyase</keyword>
<protein>
    <submittedName>
        <fullName evidence="3">Amidohydrolase</fullName>
    </submittedName>
</protein>
<evidence type="ECO:0000313" key="3">
    <source>
        <dbReference type="EMBL" id="GCE29392.1"/>
    </source>
</evidence>
<comment type="caution">
    <text evidence="3">The sequence shown here is derived from an EMBL/GenBank/DDBJ whole genome shotgun (WGS) entry which is preliminary data.</text>
</comment>
<dbReference type="GO" id="GO:0019748">
    <property type="term" value="P:secondary metabolic process"/>
    <property type="evidence" value="ECO:0007669"/>
    <property type="project" value="TreeGrafter"/>
</dbReference>
<keyword evidence="4" id="KW-1185">Reference proteome</keyword>
<evidence type="ECO:0000259" key="2">
    <source>
        <dbReference type="Pfam" id="PF04909"/>
    </source>
</evidence>
<dbReference type="EMBL" id="BIFT01000002">
    <property type="protein sequence ID" value="GCE29392.1"/>
    <property type="molecule type" value="Genomic_DNA"/>
</dbReference>
<name>A0A402BDM0_9CHLR</name>
<dbReference type="RefSeq" id="WP_126629663.1">
    <property type="nucleotide sequence ID" value="NZ_BIFT01000002.1"/>
</dbReference>
<dbReference type="Proteomes" id="UP000287171">
    <property type="component" value="Unassembled WGS sequence"/>
</dbReference>
<dbReference type="InterPro" id="IPR006680">
    <property type="entry name" value="Amidohydro-rel"/>
</dbReference>
<dbReference type="InterPro" id="IPR032466">
    <property type="entry name" value="Metal_Hydrolase"/>
</dbReference>
<gene>
    <name evidence="3" type="ORF">KDA_48760</name>
</gene>
<dbReference type="GO" id="GO:0016831">
    <property type="term" value="F:carboxy-lyase activity"/>
    <property type="evidence" value="ECO:0007669"/>
    <property type="project" value="InterPro"/>
</dbReference>